<reference evidence="6 7" key="2">
    <citation type="submission" date="2024-02" db="EMBL/GenBank/DDBJ databases">
        <title>The Genome Sequence of Enterococcus sp. DIV0159.</title>
        <authorList>
            <person name="Earl A."/>
            <person name="Manson A."/>
            <person name="Gilmore M."/>
            <person name="Sanders J."/>
            <person name="Shea T."/>
            <person name="Howe W."/>
            <person name="Livny J."/>
            <person name="Cuomo C."/>
            <person name="Neafsey D."/>
            <person name="Birren B."/>
        </authorList>
    </citation>
    <scope>NUCLEOTIDE SEQUENCE [LARGE SCALE GENOMIC DNA]</scope>
    <source>
        <strain evidence="6 7">665A</strain>
    </source>
</reference>
<dbReference type="EMBL" id="JAFREL020000003">
    <property type="protein sequence ID" value="MEO1771404.1"/>
    <property type="molecule type" value="Genomic_DNA"/>
</dbReference>
<dbReference type="Gene3D" id="3.20.20.70">
    <property type="entry name" value="Aldolase class I"/>
    <property type="match status" value="1"/>
</dbReference>
<evidence type="ECO:0000256" key="2">
    <source>
        <dbReference type="ARBA" id="ARBA00006906"/>
    </source>
</evidence>
<dbReference type="PANTHER" id="PTHR30246:SF1">
    <property type="entry name" value="2-DEHYDRO-3-DEOXY-6-PHOSPHOGALACTONATE ALDOLASE-RELATED"/>
    <property type="match status" value="1"/>
</dbReference>
<reference evidence="6 7" key="1">
    <citation type="submission" date="2021-03" db="EMBL/GenBank/DDBJ databases">
        <authorList>
            <person name="Gilmore M.S."/>
            <person name="Schwartzman J."/>
            <person name="Van Tyne D."/>
            <person name="Martin M."/>
            <person name="Earl A.M."/>
            <person name="Manson A.L."/>
            <person name="Straub T."/>
            <person name="Salamzade R."/>
            <person name="Saavedra J."/>
            <person name="Lebreton F."/>
            <person name="Prichula J."/>
            <person name="Schaufler K."/>
            <person name="Gaca A."/>
            <person name="Sgardioli B."/>
            <person name="Wagenaar J."/>
            <person name="Strong T."/>
        </authorList>
    </citation>
    <scope>NUCLEOTIDE SEQUENCE [LARGE SCALE GENOMIC DNA]</scope>
    <source>
        <strain evidence="6 7">665A</strain>
    </source>
</reference>
<dbReference type="NCBIfam" id="NF005119">
    <property type="entry name" value="PRK06552.1"/>
    <property type="match status" value="1"/>
</dbReference>
<dbReference type="InterPro" id="IPR013785">
    <property type="entry name" value="Aldolase_TIM"/>
</dbReference>
<dbReference type="CDD" id="cd00452">
    <property type="entry name" value="KDPG_aldolase"/>
    <property type="match status" value="1"/>
</dbReference>
<dbReference type="RefSeq" id="WP_207702774.1">
    <property type="nucleotide sequence ID" value="NZ_JAFREL020000003.1"/>
</dbReference>
<dbReference type="NCBIfam" id="TIGR01182">
    <property type="entry name" value="eda"/>
    <property type="match status" value="1"/>
</dbReference>
<comment type="similarity">
    <text evidence="2">Belongs to the KHG/KDPG aldolase family.</text>
</comment>
<name>A0ABV0ERX6_9ENTE</name>
<evidence type="ECO:0000256" key="1">
    <source>
        <dbReference type="ARBA" id="ARBA00004761"/>
    </source>
</evidence>
<accession>A0ABV0ERX6</accession>
<evidence type="ECO:0000313" key="6">
    <source>
        <dbReference type="EMBL" id="MEO1771404.1"/>
    </source>
</evidence>
<evidence type="ECO:0000313" key="7">
    <source>
        <dbReference type="Proteomes" id="UP000664357"/>
    </source>
</evidence>
<keyword evidence="4" id="KW-0456">Lyase</keyword>
<keyword evidence="5" id="KW-0119">Carbohydrate metabolism</keyword>
<comment type="subunit">
    <text evidence="3">Homotrimer.</text>
</comment>
<protein>
    <submittedName>
        <fullName evidence="6">2-dehydro-3-deoxyphosphogluconate aldolase/(4S)-4-hydroxy-2-oxoglutarate aldolase</fullName>
    </submittedName>
</protein>
<gene>
    <name evidence="6" type="ORF">JZO67_003384</name>
</gene>
<sequence>MQRINLLQQLRQSGVIAVVRGNNKDEALSVCRALIKGGIIGIEVTLTVPEAESVIQELKKEQVKNKKIVIGAGTVLHVSSAERMIMAGADFIVSPSFDQATAEICNLYQIPYLPGCATITEMQQALKSGVEVIKLFPGSSAGPKMIKAIKGPLPQVNLMPTGGVNLDNLAEWHAAGAVMVGVGGNLLAGDLHQITKAASQYKRHWDDLEKNE</sequence>
<dbReference type="InterPro" id="IPR000887">
    <property type="entry name" value="Aldlse_KDPG_KHG"/>
</dbReference>
<dbReference type="Pfam" id="PF01081">
    <property type="entry name" value="Aldolase"/>
    <property type="match status" value="1"/>
</dbReference>
<dbReference type="PANTHER" id="PTHR30246">
    <property type="entry name" value="2-KETO-3-DEOXY-6-PHOSPHOGLUCONATE ALDOLASE"/>
    <property type="match status" value="1"/>
</dbReference>
<dbReference type="SUPFAM" id="SSF51569">
    <property type="entry name" value="Aldolase"/>
    <property type="match status" value="1"/>
</dbReference>
<evidence type="ECO:0000256" key="5">
    <source>
        <dbReference type="ARBA" id="ARBA00023277"/>
    </source>
</evidence>
<dbReference type="Proteomes" id="UP000664357">
    <property type="component" value="Unassembled WGS sequence"/>
</dbReference>
<evidence type="ECO:0000256" key="4">
    <source>
        <dbReference type="ARBA" id="ARBA00023239"/>
    </source>
</evidence>
<evidence type="ECO:0000256" key="3">
    <source>
        <dbReference type="ARBA" id="ARBA00011233"/>
    </source>
</evidence>
<proteinExistence type="inferred from homology"/>
<keyword evidence="7" id="KW-1185">Reference proteome</keyword>
<organism evidence="6 7">
    <name type="scientific">Candidatus Enterococcus ferrettii</name>
    <dbReference type="NCBI Taxonomy" id="2815324"/>
    <lineage>
        <taxon>Bacteria</taxon>
        <taxon>Bacillati</taxon>
        <taxon>Bacillota</taxon>
        <taxon>Bacilli</taxon>
        <taxon>Lactobacillales</taxon>
        <taxon>Enterococcaceae</taxon>
        <taxon>Enterococcus</taxon>
    </lineage>
</organism>
<comment type="caution">
    <text evidence="6">The sequence shown here is derived from an EMBL/GenBank/DDBJ whole genome shotgun (WGS) entry which is preliminary data.</text>
</comment>
<comment type="pathway">
    <text evidence="1">Carbohydrate acid metabolism.</text>
</comment>